<dbReference type="InterPro" id="IPR023696">
    <property type="entry name" value="Ureohydrolase_dom_sf"/>
</dbReference>
<evidence type="ECO:0000313" key="5">
    <source>
        <dbReference type="EMBL" id="AFU60334.1"/>
    </source>
</evidence>
<feature type="binding site" evidence="3">
    <location>
        <position position="154"/>
    </location>
    <ligand>
        <name>Mn(2+)</name>
        <dbReference type="ChEBI" id="CHEBI:29035"/>
        <label>1</label>
    </ligand>
</feature>
<protein>
    <submittedName>
        <fullName evidence="5">Putative agmatinase</fullName>
    </submittedName>
</protein>
<proteinExistence type="inferred from homology"/>
<dbReference type="PROSITE" id="PS51409">
    <property type="entry name" value="ARGINASE_2"/>
    <property type="match status" value="1"/>
</dbReference>
<dbReference type="InParanoid" id="K0IP15"/>
<dbReference type="RefSeq" id="WP_015020867.1">
    <property type="nucleotide sequence ID" value="NC_018719.1"/>
</dbReference>
<gene>
    <name evidence="5" type="ordered locus">Ngar_c34190</name>
</gene>
<feature type="binding site" evidence="3">
    <location>
        <position position="158"/>
    </location>
    <ligand>
        <name>Mn(2+)</name>
        <dbReference type="ChEBI" id="CHEBI:29035"/>
        <label>1</label>
    </ligand>
</feature>
<dbReference type="PIRSF" id="PIRSF036979">
    <property type="entry name" value="Arginase"/>
    <property type="match status" value="1"/>
</dbReference>
<dbReference type="KEGG" id="nga:Ngar_c34190"/>
<dbReference type="AlphaFoldDB" id="K0IP15"/>
<dbReference type="Gene3D" id="3.40.800.10">
    <property type="entry name" value="Ureohydrolase domain"/>
    <property type="match status" value="1"/>
</dbReference>
<dbReference type="Pfam" id="PF00491">
    <property type="entry name" value="Arginase"/>
    <property type="match status" value="1"/>
</dbReference>
<dbReference type="Proteomes" id="UP000008037">
    <property type="component" value="Chromosome"/>
</dbReference>
<dbReference type="GO" id="GO:0033389">
    <property type="term" value="P:putrescine biosynthetic process from arginine, via agmatine"/>
    <property type="evidence" value="ECO:0007669"/>
    <property type="project" value="TreeGrafter"/>
</dbReference>
<dbReference type="GO" id="GO:0008783">
    <property type="term" value="F:agmatinase activity"/>
    <property type="evidence" value="ECO:0007669"/>
    <property type="project" value="TreeGrafter"/>
</dbReference>
<dbReference type="InterPro" id="IPR006035">
    <property type="entry name" value="Ureohydrolase"/>
</dbReference>
<dbReference type="PANTHER" id="PTHR11358">
    <property type="entry name" value="ARGINASE/AGMATINASE"/>
    <property type="match status" value="1"/>
</dbReference>
<reference evidence="5 6" key="1">
    <citation type="journal article" date="2012" name="Environ. Microbiol.">
        <title>The genome of the ammonia-oxidizing Candidatus Nitrososphaera gargensis: insights into metabolic versatility and environmental adaptations.</title>
        <authorList>
            <person name="Spang A."/>
            <person name="Poehlein A."/>
            <person name="Offre P."/>
            <person name="Zumbragel S."/>
            <person name="Haider S."/>
            <person name="Rychlik N."/>
            <person name="Nowka B."/>
            <person name="Schmeisser C."/>
            <person name="Lebedeva E.V."/>
            <person name="Rattei T."/>
            <person name="Bohm C."/>
            <person name="Schmid M."/>
            <person name="Galushko A."/>
            <person name="Hatzenpichler R."/>
            <person name="Weinmaier T."/>
            <person name="Daniel R."/>
            <person name="Schleper C."/>
            <person name="Spieck E."/>
            <person name="Streit W."/>
            <person name="Wagner M."/>
        </authorList>
    </citation>
    <scope>NUCLEOTIDE SEQUENCE [LARGE SCALE GENOMIC DNA]</scope>
    <source>
        <strain evidence="6">Ga9.2</strain>
    </source>
</reference>
<feature type="binding site" evidence="3">
    <location>
        <position position="240"/>
    </location>
    <ligand>
        <name>Mn(2+)</name>
        <dbReference type="ChEBI" id="CHEBI:29035"/>
        <label>1</label>
    </ligand>
</feature>
<dbReference type="SUPFAM" id="SSF52768">
    <property type="entry name" value="Arginase/deacetylase"/>
    <property type="match status" value="1"/>
</dbReference>
<evidence type="ECO:0000256" key="1">
    <source>
        <dbReference type="ARBA" id="ARBA00022723"/>
    </source>
</evidence>
<evidence type="ECO:0000256" key="2">
    <source>
        <dbReference type="ARBA" id="ARBA00022801"/>
    </source>
</evidence>
<name>K0IP15_NITGG</name>
<dbReference type="PANTHER" id="PTHR11358:SF26">
    <property type="entry name" value="GUANIDINO ACID HYDROLASE, MITOCHONDRIAL"/>
    <property type="match status" value="1"/>
</dbReference>
<comment type="cofactor">
    <cofactor evidence="3">
        <name>Mn(2+)</name>
        <dbReference type="ChEBI" id="CHEBI:29035"/>
    </cofactor>
    <text evidence="3">Binds 2 manganese ions per subunit.</text>
</comment>
<dbReference type="GeneID" id="13797229"/>
<dbReference type="PATRIC" id="fig|1237085.11.peg.3414"/>
<dbReference type="STRING" id="1237085.Ngar_c34190"/>
<evidence type="ECO:0000313" key="6">
    <source>
        <dbReference type="Proteomes" id="UP000008037"/>
    </source>
</evidence>
<accession>K0IP15</accession>
<feature type="binding site" evidence="3">
    <location>
        <position position="242"/>
    </location>
    <ligand>
        <name>Mn(2+)</name>
        <dbReference type="ChEBI" id="CHEBI:29035"/>
        <label>1</label>
    </ligand>
</feature>
<keyword evidence="6" id="KW-1185">Reference proteome</keyword>
<dbReference type="HOGENOM" id="CLU_039478_0_2_2"/>
<dbReference type="BioCyc" id="CNIT1237085:G1324-3420-MONOMER"/>
<dbReference type="EMBL" id="CP002408">
    <property type="protein sequence ID" value="AFU60334.1"/>
    <property type="molecule type" value="Genomic_DNA"/>
</dbReference>
<dbReference type="GO" id="GO:0046872">
    <property type="term" value="F:metal ion binding"/>
    <property type="evidence" value="ECO:0007669"/>
    <property type="project" value="UniProtKB-KW"/>
</dbReference>
<feature type="binding site" evidence="3">
    <location>
        <position position="156"/>
    </location>
    <ligand>
        <name>Mn(2+)</name>
        <dbReference type="ChEBI" id="CHEBI:29035"/>
        <label>1</label>
    </ligand>
</feature>
<keyword evidence="2" id="KW-0378">Hydrolase</keyword>
<evidence type="ECO:0000256" key="3">
    <source>
        <dbReference type="PIRSR" id="PIRSR036979-1"/>
    </source>
</evidence>
<keyword evidence="1 3" id="KW-0479">Metal-binding</keyword>
<keyword evidence="3" id="KW-0464">Manganese</keyword>
<sequence>MVKDILSLFTVPERTKSGYSFADTPVKISFKESNVVVYGVPLDITTSFGKGTSRGPEAIRRASARQIETFVLDEKADIYDLVGIFDLGDLKLPKAKKMRSIAKVLAYLDSSIPKVVASLRNDNKIPVMLGGEHTLSYYQLKALAKEEPVVIHFDAHRDMKPEYEGLKMCHTTPFYHLMEYIPGENLIQIGIRQADRQEDEIAAKSGVTTFDAWQVHDDIDAVADHLQRATAGKKIYISFDIDAYDLPYVPCTGTPEPFGLDPFQVLKLVKAISPSARLIGIDMVEVGLRNGDYREGALATQTLYRILSRPYCRAYR</sequence>
<evidence type="ECO:0000256" key="4">
    <source>
        <dbReference type="PROSITE-ProRule" id="PRU00742"/>
    </source>
</evidence>
<feature type="binding site" evidence="3">
    <location>
        <position position="133"/>
    </location>
    <ligand>
        <name>Mn(2+)</name>
        <dbReference type="ChEBI" id="CHEBI:29035"/>
        <label>1</label>
    </ligand>
</feature>
<organism evidence="5 6">
    <name type="scientific">Nitrososphaera gargensis (strain Ga9.2)</name>
    <dbReference type="NCBI Taxonomy" id="1237085"/>
    <lineage>
        <taxon>Archaea</taxon>
        <taxon>Nitrososphaerota</taxon>
        <taxon>Nitrososphaeria</taxon>
        <taxon>Nitrososphaerales</taxon>
        <taxon>Nitrososphaeraceae</taxon>
        <taxon>Nitrososphaera</taxon>
    </lineage>
</organism>
<comment type="similarity">
    <text evidence="4">Belongs to the arginase family.</text>
</comment>
<dbReference type="OrthoDB" id="7186at2157"/>